<dbReference type="Pfam" id="PF12833">
    <property type="entry name" value="HTH_18"/>
    <property type="match status" value="1"/>
</dbReference>
<accession>A0A3N5Y7A1</accession>
<reference evidence="6 7" key="1">
    <citation type="submission" date="2018-11" db="EMBL/GenBank/DDBJ databases">
        <authorList>
            <person name="Ye M.-Q."/>
            <person name="Du Z.-J."/>
        </authorList>
    </citation>
    <scope>NUCLEOTIDE SEQUENCE [LARGE SCALE GENOMIC DNA]</scope>
    <source>
        <strain evidence="6 7">U0105</strain>
    </source>
</reference>
<dbReference type="PROSITE" id="PS00041">
    <property type="entry name" value="HTH_ARAC_FAMILY_1"/>
    <property type="match status" value="1"/>
</dbReference>
<dbReference type="OrthoDB" id="345413at2"/>
<feature type="transmembrane region" description="Helical" evidence="4">
    <location>
        <begin position="128"/>
        <end position="146"/>
    </location>
</feature>
<feature type="transmembrane region" description="Helical" evidence="4">
    <location>
        <begin position="166"/>
        <end position="185"/>
    </location>
</feature>
<protein>
    <submittedName>
        <fullName evidence="6">AraC family transcriptional regulator</fullName>
    </submittedName>
</protein>
<keyword evidence="7" id="KW-1185">Reference proteome</keyword>
<dbReference type="InterPro" id="IPR018060">
    <property type="entry name" value="HTH_AraC"/>
</dbReference>
<keyword evidence="3" id="KW-0804">Transcription</keyword>
<dbReference type="SMART" id="SM00342">
    <property type="entry name" value="HTH_ARAC"/>
    <property type="match status" value="1"/>
</dbReference>
<keyword evidence="2" id="KW-0238">DNA-binding</keyword>
<evidence type="ECO:0000256" key="4">
    <source>
        <dbReference type="SAM" id="Phobius"/>
    </source>
</evidence>
<feature type="domain" description="HTH araC/xylS-type" evidence="5">
    <location>
        <begin position="241"/>
        <end position="345"/>
    </location>
</feature>
<feature type="transmembrane region" description="Helical" evidence="4">
    <location>
        <begin position="73"/>
        <end position="92"/>
    </location>
</feature>
<comment type="caution">
    <text evidence="6">The sequence shown here is derived from an EMBL/GenBank/DDBJ whole genome shotgun (WGS) entry which is preliminary data.</text>
</comment>
<sequence>MNSSIVLSNVQMLDIFFRFASVGALALFFAFTMRFGNRQNLAAIISLICCVIAYVLLTAPIENEHYGWLRPPLLLLTNCTVYALLAVYWHKIHNHSLLSALPRWTKVLLIPWLIWITYFFIVERGRGVFRDVHDVLGFVILVAIVVDAIRDFDDDLVASRRDVRKVTITLVSIYMLLLTIVEIFFRSLKDHWIFSLSNALLIFFLALLFAYKSLNQTLHREEKRSKLQEDKKAPSNHPLVLKLVNTMQHDFFTQNGMTIAKLADAMQIPTHQLRVLINQEMGFENFSQFLNSYRIPLVCEKLKDPKYKNTPILTLALEAGYNSIAPFNRAFKELNGMTPTQYRQSFSAQFQK</sequence>
<dbReference type="AlphaFoldDB" id="A0A3N5Y7A1"/>
<dbReference type="PROSITE" id="PS01124">
    <property type="entry name" value="HTH_ARAC_FAMILY_2"/>
    <property type="match status" value="1"/>
</dbReference>
<proteinExistence type="predicted"/>
<evidence type="ECO:0000313" key="6">
    <source>
        <dbReference type="EMBL" id="RPJ66599.1"/>
    </source>
</evidence>
<dbReference type="InterPro" id="IPR009057">
    <property type="entry name" value="Homeodomain-like_sf"/>
</dbReference>
<dbReference type="GO" id="GO:0043565">
    <property type="term" value="F:sequence-specific DNA binding"/>
    <property type="evidence" value="ECO:0007669"/>
    <property type="project" value="InterPro"/>
</dbReference>
<dbReference type="EMBL" id="RPOK01000003">
    <property type="protein sequence ID" value="RPJ66599.1"/>
    <property type="molecule type" value="Genomic_DNA"/>
</dbReference>
<evidence type="ECO:0000259" key="5">
    <source>
        <dbReference type="PROSITE" id="PS01124"/>
    </source>
</evidence>
<feature type="transmembrane region" description="Helical" evidence="4">
    <location>
        <begin position="191"/>
        <end position="211"/>
    </location>
</feature>
<dbReference type="Proteomes" id="UP000275281">
    <property type="component" value="Unassembled WGS sequence"/>
</dbReference>
<keyword evidence="4" id="KW-1133">Transmembrane helix</keyword>
<dbReference type="RefSeq" id="WP_124027957.1">
    <property type="nucleotide sequence ID" value="NZ_JBHRSN010000006.1"/>
</dbReference>
<evidence type="ECO:0000256" key="3">
    <source>
        <dbReference type="ARBA" id="ARBA00023163"/>
    </source>
</evidence>
<feature type="transmembrane region" description="Helical" evidence="4">
    <location>
        <begin position="40"/>
        <end position="61"/>
    </location>
</feature>
<gene>
    <name evidence="6" type="ORF">DRW07_10980</name>
</gene>
<keyword evidence="4" id="KW-0472">Membrane</keyword>
<dbReference type="PANTHER" id="PTHR43280">
    <property type="entry name" value="ARAC-FAMILY TRANSCRIPTIONAL REGULATOR"/>
    <property type="match status" value="1"/>
</dbReference>
<evidence type="ECO:0000256" key="1">
    <source>
        <dbReference type="ARBA" id="ARBA00023015"/>
    </source>
</evidence>
<feature type="transmembrane region" description="Helical" evidence="4">
    <location>
        <begin position="15"/>
        <end position="33"/>
    </location>
</feature>
<organism evidence="6 7">
    <name type="scientific">Alteromonas sediminis</name>
    <dbReference type="NCBI Taxonomy" id="2259342"/>
    <lineage>
        <taxon>Bacteria</taxon>
        <taxon>Pseudomonadati</taxon>
        <taxon>Pseudomonadota</taxon>
        <taxon>Gammaproteobacteria</taxon>
        <taxon>Alteromonadales</taxon>
        <taxon>Alteromonadaceae</taxon>
        <taxon>Alteromonas/Salinimonas group</taxon>
        <taxon>Alteromonas</taxon>
    </lineage>
</organism>
<dbReference type="Gene3D" id="1.10.10.60">
    <property type="entry name" value="Homeodomain-like"/>
    <property type="match status" value="1"/>
</dbReference>
<dbReference type="PANTHER" id="PTHR43280:SF29">
    <property type="entry name" value="ARAC-FAMILY TRANSCRIPTIONAL REGULATOR"/>
    <property type="match status" value="1"/>
</dbReference>
<dbReference type="InterPro" id="IPR018062">
    <property type="entry name" value="HTH_AraC-typ_CS"/>
</dbReference>
<dbReference type="InterPro" id="IPR020449">
    <property type="entry name" value="Tscrpt_reg_AraC-type_HTH"/>
</dbReference>
<evidence type="ECO:0000313" key="7">
    <source>
        <dbReference type="Proteomes" id="UP000275281"/>
    </source>
</evidence>
<keyword evidence="4" id="KW-0812">Transmembrane</keyword>
<dbReference type="GO" id="GO:0003700">
    <property type="term" value="F:DNA-binding transcription factor activity"/>
    <property type="evidence" value="ECO:0007669"/>
    <property type="project" value="InterPro"/>
</dbReference>
<evidence type="ECO:0000256" key="2">
    <source>
        <dbReference type="ARBA" id="ARBA00023125"/>
    </source>
</evidence>
<dbReference type="SUPFAM" id="SSF46689">
    <property type="entry name" value="Homeodomain-like"/>
    <property type="match status" value="1"/>
</dbReference>
<feature type="transmembrane region" description="Helical" evidence="4">
    <location>
        <begin position="104"/>
        <end position="122"/>
    </location>
</feature>
<name>A0A3N5Y7A1_9ALTE</name>
<keyword evidence="1" id="KW-0805">Transcription regulation</keyword>
<dbReference type="PRINTS" id="PR00032">
    <property type="entry name" value="HTHARAC"/>
</dbReference>